<organism evidence="5 6">
    <name type="scientific">Enterocloster alcoholdehydrogenati</name>
    <dbReference type="NCBI Taxonomy" id="2547410"/>
    <lineage>
        <taxon>Bacteria</taxon>
        <taxon>Bacillati</taxon>
        <taxon>Bacillota</taxon>
        <taxon>Clostridia</taxon>
        <taxon>Lachnospirales</taxon>
        <taxon>Lachnospiraceae</taxon>
        <taxon>Enterocloster</taxon>
    </lineage>
</organism>
<evidence type="ECO:0000256" key="1">
    <source>
        <dbReference type="ARBA" id="ARBA00004196"/>
    </source>
</evidence>
<evidence type="ECO:0000313" key="6">
    <source>
        <dbReference type="Proteomes" id="UP001600894"/>
    </source>
</evidence>
<feature type="domain" description="Heparinase II C-terminal" evidence="4">
    <location>
        <begin position="724"/>
        <end position="807"/>
    </location>
</feature>
<comment type="caution">
    <text evidence="5">The sequence shown here is derived from an EMBL/GenBank/DDBJ whole genome shotgun (WGS) entry which is preliminary data.</text>
</comment>
<protein>
    <submittedName>
        <fullName evidence="5">Heparinase II/III family protein</fullName>
    </submittedName>
</protein>
<evidence type="ECO:0000313" key="5">
    <source>
        <dbReference type="EMBL" id="GAA6269808.1"/>
    </source>
</evidence>
<dbReference type="Gene3D" id="1.50.10.100">
    <property type="entry name" value="Chondroitin AC/alginate lyase"/>
    <property type="match status" value="1"/>
</dbReference>
<dbReference type="InterPro" id="IPR040925">
    <property type="entry name" value="HepII_C"/>
</dbReference>
<dbReference type="Proteomes" id="UP001600894">
    <property type="component" value="Unassembled WGS sequence"/>
</dbReference>
<evidence type="ECO:0000259" key="4">
    <source>
        <dbReference type="Pfam" id="PF18675"/>
    </source>
</evidence>
<reference evidence="5 6" key="1">
    <citation type="submission" date="2024-04" db="EMBL/GenBank/DDBJ databases">
        <title>Defined microbial consortia suppress multidrug-resistant proinflammatory Enterobacteriaceae via ecological control.</title>
        <authorList>
            <person name="Furuichi M."/>
            <person name="Kawaguchi T."/>
            <person name="Pust M."/>
            <person name="Yasuma K."/>
            <person name="Plichta D."/>
            <person name="Hasegawa N."/>
            <person name="Ohya T."/>
            <person name="Bhattarai S."/>
            <person name="Sasajima S."/>
            <person name="Aoto Y."/>
            <person name="Tuganbaev T."/>
            <person name="Yaginuma M."/>
            <person name="Ueda M."/>
            <person name="Okahashi N."/>
            <person name="Amafuji K."/>
            <person name="Kiridooshi Y."/>
            <person name="Sugita K."/>
            <person name="Strazar M."/>
            <person name="Skelly A."/>
            <person name="Suda W."/>
            <person name="Hattori M."/>
            <person name="Nakamoto N."/>
            <person name="Caballero S."/>
            <person name="Norman J."/>
            <person name="Olle B."/>
            <person name="Tanoue T."/>
            <person name="Arita M."/>
            <person name="Bucci V."/>
            <person name="Atarashi K."/>
            <person name="Xavier R."/>
            <person name="Honda K."/>
        </authorList>
    </citation>
    <scope>NUCLEOTIDE SEQUENCE [LARGE SCALE GENOMIC DNA]</scope>
    <source>
        <strain evidence="6">f13</strain>
    </source>
</reference>
<dbReference type="Pfam" id="PF07940">
    <property type="entry name" value="Hepar_II_III_C"/>
    <property type="match status" value="1"/>
</dbReference>
<dbReference type="Pfam" id="PF18675">
    <property type="entry name" value="HepII_C"/>
    <property type="match status" value="1"/>
</dbReference>
<evidence type="ECO:0000256" key="2">
    <source>
        <dbReference type="SAM" id="SignalP"/>
    </source>
</evidence>
<dbReference type="Gene3D" id="2.70.98.70">
    <property type="match status" value="1"/>
</dbReference>
<evidence type="ECO:0000259" key="3">
    <source>
        <dbReference type="Pfam" id="PF07940"/>
    </source>
</evidence>
<proteinExistence type="predicted"/>
<sequence>MKKQKMMTTGFLTAALMLSFAGTCFADTAPAAETQAAGQEEAGAQAATERKTLPASFGMPYSFPTKGQHPRVMFTEKDIPAIRANMASEEGAYAMEELKKLLAQDVDGMLPDDYVYSGKSNLDYNTFAVIEAYAFDYVINGNVENGKRAIEATRNVVTRFKYKPNAGDIVREKGATIYLSAMVYDWCYPLMSQEDKSLFVAKAEELAATITGMGGWPITAVYSVNGHNEETHIKRDLLALSIACYDEYPDIYNHVGGYVMNGLAPTKNWWYRSGTYHQGLGYNPLRFACDLSSYFLFYRMNGTKIFSDDMAKVPYMEVYNQRPDGRSFPEGDTNGDSLVDKIPTWTRGDMPHLLYVSSLWDDGYLKGEFQRCSKNFKWLSYKSFHPLITPANFLIVNDPYVEPKSRTELPLTRLYGSPVGMMLARTGFNEGVEQPDMLVWAKIGETYAGNHAHLDSGSFQIYYKGQLAWDNGRYDAFGSQHDANYAKETIAHNSLLIYDPNEEMISETTIPEPRNSGGQRRPGKAALSLEDLSGEDNHKADLLAMEYGEDPMKPEYSYISGDLAPGYSDKVSEVRRSMLFMPTGIENKPGIFVVMDKVTAKDPAFKKSFLLHSLQAPEVKDNVTVIKRDQIGYNGKLINQTLYPKNPEITTIGGPERQNWVVDRNYAPQGGKYYTGYDPAKSSEHGWGRVEISPSTPAKTDYFLNVMYATDADNLEPVDEAELIETDVLLGARILDKATLFVKDKERYSGEMTVTIPGEGQIAATLAGITAGEWTITDENGNVQTKTAKEEGGIIYFTGQAGTYHIQMKK</sequence>
<comment type="subcellular location">
    <subcellularLocation>
        <location evidence="1">Cell envelope</location>
    </subcellularLocation>
</comment>
<feature type="domain" description="Heparinase II/III-like C-terminal" evidence="3">
    <location>
        <begin position="442"/>
        <end position="625"/>
    </location>
</feature>
<dbReference type="EMBL" id="BAABXL010000001">
    <property type="protein sequence ID" value="GAA6269808.1"/>
    <property type="molecule type" value="Genomic_DNA"/>
</dbReference>
<dbReference type="Gene3D" id="2.60.40.2750">
    <property type="match status" value="1"/>
</dbReference>
<dbReference type="InterPro" id="IPR008929">
    <property type="entry name" value="Chondroitin_lyas"/>
</dbReference>
<dbReference type="RefSeq" id="WP_178301607.1">
    <property type="nucleotide sequence ID" value="NZ_BAABXL010000001.1"/>
</dbReference>
<name>A0ABQ0B0J3_9FIRM</name>
<feature type="chain" id="PRO_5045786053" evidence="2">
    <location>
        <begin position="27"/>
        <end position="810"/>
    </location>
</feature>
<accession>A0ABQ0B0J3</accession>
<dbReference type="InterPro" id="IPR012480">
    <property type="entry name" value="Hepar_II_III_C"/>
</dbReference>
<feature type="signal peptide" evidence="2">
    <location>
        <begin position="1"/>
        <end position="26"/>
    </location>
</feature>
<keyword evidence="6" id="KW-1185">Reference proteome</keyword>
<gene>
    <name evidence="5" type="ORF">F130042H8_28680</name>
</gene>
<keyword evidence="2" id="KW-0732">Signal</keyword>